<dbReference type="Gene3D" id="1.10.10.10">
    <property type="entry name" value="Winged helix-like DNA-binding domain superfamily/Winged helix DNA-binding domain"/>
    <property type="match status" value="1"/>
</dbReference>
<evidence type="ECO:0000313" key="7">
    <source>
        <dbReference type="Proteomes" id="UP000095598"/>
    </source>
</evidence>
<evidence type="ECO:0000313" key="8">
    <source>
        <dbReference type="Proteomes" id="UP000188159"/>
    </source>
</evidence>
<evidence type="ECO:0000256" key="2">
    <source>
        <dbReference type="ARBA" id="ARBA00023015"/>
    </source>
</evidence>
<accession>A0A173RZK0</accession>
<dbReference type="AlphaFoldDB" id="A0A173RZK0"/>
<reference evidence="6 7" key="1">
    <citation type="submission" date="2015-09" db="EMBL/GenBank/DDBJ databases">
        <authorList>
            <consortium name="Pathogen Informatics"/>
        </authorList>
    </citation>
    <scope>NUCLEOTIDE SEQUENCE [LARGE SCALE GENOMIC DNA]</scope>
    <source>
        <strain evidence="6 7">2789STDY5608868</strain>
    </source>
</reference>
<comment type="similarity">
    <text evidence="1">Belongs to the BlaI transcriptional regulatory family.</text>
</comment>
<evidence type="ECO:0000313" key="6">
    <source>
        <dbReference type="EMBL" id="CUM83065.1"/>
    </source>
</evidence>
<evidence type="ECO:0000256" key="1">
    <source>
        <dbReference type="ARBA" id="ARBA00011046"/>
    </source>
</evidence>
<dbReference type="GO" id="GO:0003677">
    <property type="term" value="F:DNA binding"/>
    <property type="evidence" value="ECO:0007669"/>
    <property type="project" value="UniProtKB-KW"/>
</dbReference>
<protein>
    <submittedName>
        <fullName evidence="5">CopY family transcriptional regulator</fullName>
    </submittedName>
    <submittedName>
        <fullName evidence="6">Copper transport repressor, CopY/TcrY family</fullName>
    </submittedName>
</protein>
<dbReference type="SUPFAM" id="SSF46785">
    <property type="entry name" value="Winged helix' DNA-binding domain"/>
    <property type="match status" value="1"/>
</dbReference>
<organism evidence="6 7">
    <name type="scientific">Anaerostipes hadrus</name>
    <dbReference type="NCBI Taxonomy" id="649756"/>
    <lineage>
        <taxon>Bacteria</taxon>
        <taxon>Bacillati</taxon>
        <taxon>Bacillota</taxon>
        <taxon>Clostridia</taxon>
        <taxon>Lachnospirales</taxon>
        <taxon>Lachnospiraceae</taxon>
        <taxon>Anaerostipes</taxon>
    </lineage>
</organism>
<dbReference type="RefSeq" id="WP_055258085.1">
    <property type="nucleotide sequence ID" value="NZ_CP012098.1"/>
</dbReference>
<evidence type="ECO:0000313" key="5">
    <source>
        <dbReference type="EMBL" id="AQP40330.1"/>
    </source>
</evidence>
<keyword evidence="3" id="KW-0238">DNA-binding</keyword>
<keyword evidence="2" id="KW-0805">Transcription regulation</keyword>
<dbReference type="Proteomes" id="UP000188159">
    <property type="component" value="Chromosome"/>
</dbReference>
<evidence type="ECO:0000256" key="3">
    <source>
        <dbReference type="ARBA" id="ARBA00023125"/>
    </source>
</evidence>
<dbReference type="InterPro" id="IPR036388">
    <property type="entry name" value="WH-like_DNA-bd_sf"/>
</dbReference>
<dbReference type="Pfam" id="PF03965">
    <property type="entry name" value="Penicillinase_R"/>
    <property type="match status" value="1"/>
</dbReference>
<dbReference type="Proteomes" id="UP000095598">
    <property type="component" value="Unassembled WGS sequence"/>
</dbReference>
<dbReference type="InterPro" id="IPR036390">
    <property type="entry name" value="WH_DNA-bd_sf"/>
</dbReference>
<dbReference type="PIRSF" id="PIRSF019455">
    <property type="entry name" value="CopR_AtkY"/>
    <property type="match status" value="1"/>
</dbReference>
<name>A0A173RZK0_ANAHA</name>
<dbReference type="GO" id="GO:0045892">
    <property type="term" value="P:negative regulation of DNA-templated transcription"/>
    <property type="evidence" value="ECO:0007669"/>
    <property type="project" value="InterPro"/>
</dbReference>
<evidence type="ECO:0000256" key="4">
    <source>
        <dbReference type="ARBA" id="ARBA00023163"/>
    </source>
</evidence>
<reference evidence="5 8" key="2">
    <citation type="journal article" date="2016" name="Sci. Rep.">
        <title>Accelerated dysbiosis of gut microbiota during aggravation of DSS-induced colitis by a butyrate-producing bacterium.</title>
        <authorList>
            <person name="Zhang Q."/>
            <person name="Wu Y."/>
            <person name="Wang J."/>
            <person name="Wu G."/>
            <person name="Long W."/>
            <person name="Xue Z."/>
            <person name="Wang L."/>
            <person name="Zhang X."/>
            <person name="Pang X."/>
            <person name="Zhao Y."/>
            <person name="Zhao L."/>
            <person name="Zhang C."/>
        </authorList>
    </citation>
    <scope>NUCLEOTIDE SEQUENCE [LARGE SCALE GENOMIC DNA]</scope>
    <source>
        <strain evidence="5 8">BPB5</strain>
    </source>
</reference>
<dbReference type="InterPro" id="IPR005650">
    <property type="entry name" value="BlaI_family"/>
</dbReference>
<dbReference type="EMBL" id="CP012098">
    <property type="protein sequence ID" value="AQP40330.1"/>
    <property type="molecule type" value="Genomic_DNA"/>
</dbReference>
<sequence>MKLIELSEVEILIMKSIWKLGDGITVYEIIDYLDQVYDRKYTRSTVKTYITKLKKKGFVDTQVKGNYSYITAKITEEMYREEQMELMKDFWHDGSVKELVQTLTHTISKEEKEELKDLINDLDD</sequence>
<dbReference type="EMBL" id="CYXT01000004">
    <property type="protein sequence ID" value="CUM83065.1"/>
    <property type="molecule type" value="Genomic_DNA"/>
</dbReference>
<proteinExistence type="inferred from homology"/>
<gene>
    <name evidence="5" type="ORF">DO83_12565</name>
    <name evidence="6" type="ORF">ERS852425_00887</name>
</gene>
<keyword evidence="4" id="KW-0804">Transcription</keyword>